<dbReference type="SMART" id="SM00028">
    <property type="entry name" value="TPR"/>
    <property type="match status" value="3"/>
</dbReference>
<keyword evidence="2" id="KW-0963">Cytoplasm</keyword>
<name>A0A023G1P3_AMBPA</name>
<dbReference type="AlphaFoldDB" id="A0A023G1P3"/>
<keyword evidence="7" id="KW-0472">Membrane</keyword>
<dbReference type="FunFam" id="1.25.40.10:FF:000020">
    <property type="entry name" value="Stress-induced phosphoprotein 1"/>
    <property type="match status" value="1"/>
</dbReference>
<evidence type="ECO:0000256" key="5">
    <source>
        <dbReference type="PROSITE-ProRule" id="PRU00339"/>
    </source>
</evidence>
<accession>A0A023G1P3</accession>
<feature type="transmembrane region" description="Helical" evidence="7">
    <location>
        <begin position="165"/>
        <end position="184"/>
    </location>
</feature>
<evidence type="ECO:0000313" key="8">
    <source>
        <dbReference type="EMBL" id="JAC26850.1"/>
    </source>
</evidence>
<comment type="subcellular location">
    <subcellularLocation>
        <location evidence="1">Cytoplasm</location>
    </subcellularLocation>
</comment>
<protein>
    <submittedName>
        <fullName evidence="8">Putative heat shock protein</fullName>
    </submittedName>
</protein>
<keyword evidence="7" id="KW-0812">Transmembrane</keyword>
<evidence type="ECO:0000256" key="4">
    <source>
        <dbReference type="ARBA" id="ARBA00022803"/>
    </source>
</evidence>
<dbReference type="PANTHER" id="PTHR22904:SF532">
    <property type="entry name" value="HEAT SHOCK PROTEIN STI1-LIKE PROTEIN"/>
    <property type="match status" value="1"/>
</dbReference>
<keyword evidence="8" id="KW-0346">Stress response</keyword>
<dbReference type="PROSITE" id="PS50005">
    <property type="entry name" value="TPR"/>
    <property type="match status" value="1"/>
</dbReference>
<feature type="transmembrane region" description="Helical" evidence="7">
    <location>
        <begin position="133"/>
        <end position="153"/>
    </location>
</feature>
<dbReference type="GO" id="GO:0051879">
    <property type="term" value="F:Hsp90 protein binding"/>
    <property type="evidence" value="ECO:0007669"/>
    <property type="project" value="TreeGrafter"/>
</dbReference>
<dbReference type="EMBL" id="GBBL01000470">
    <property type="protein sequence ID" value="JAC26850.1"/>
    <property type="molecule type" value="mRNA"/>
</dbReference>
<reference evidence="8" key="1">
    <citation type="submission" date="2014-03" db="EMBL/GenBank/DDBJ databases">
        <title>The sialotranscriptome of Amblyomma triste, Amblyomma parvum and Amblyomma cajennense ticks, uncovered by 454-based RNA-seq.</title>
        <authorList>
            <person name="Garcia G.R."/>
            <person name="Gardinassi L.G."/>
            <person name="Ribeiro J.M."/>
            <person name="Anatrielo E."/>
            <person name="Ferreira B.R."/>
            <person name="Moreira H.N."/>
            <person name="Mafra C."/>
            <person name="Olegario M.M."/>
            <person name="Szabo P.J."/>
            <person name="Miranda-Santos I.K."/>
            <person name="Maruyama S.R."/>
        </authorList>
    </citation>
    <scope>NUCLEOTIDE SEQUENCE</scope>
    <source>
        <strain evidence="8">Araguapaz</strain>
        <tissue evidence="8">Salivary glands</tissue>
    </source>
</reference>
<keyword evidence="3" id="KW-0677">Repeat</keyword>
<dbReference type="GO" id="GO:0005737">
    <property type="term" value="C:cytoplasm"/>
    <property type="evidence" value="ECO:0007669"/>
    <property type="project" value="UniProtKB-SubCell"/>
</dbReference>
<feature type="region of interest" description="Disordered" evidence="6">
    <location>
        <begin position="208"/>
        <end position="232"/>
    </location>
</feature>
<dbReference type="Gene3D" id="1.25.40.10">
    <property type="entry name" value="Tetratricopeptide repeat domain"/>
    <property type="match status" value="1"/>
</dbReference>
<sequence length="232" mass="26539">MKASPSKAEELKEKGNQCVKEEKYAEAILHYTHAIANDRENSLLYSNRSMAFLKMDQFYLAYEDAKETIKLSPEWPKGYYRKAEVEFKAEHYEEAMESFRKSLQFGGDEPKVLEQLRKAKRELERQIRVDNQIPWVGAATGFVLGVLLVVFDVGIREEPLLVNPLWMTLVVMAASAVCYFFARFHRNTLQSQRKTLLEPPLDIFGMCSEKEEKKAPSGSGDAAQEEAKSKTS</sequence>
<proteinExistence type="evidence at transcript level"/>
<keyword evidence="4 5" id="KW-0802">TPR repeat</keyword>
<evidence type="ECO:0000256" key="3">
    <source>
        <dbReference type="ARBA" id="ARBA00022737"/>
    </source>
</evidence>
<evidence type="ECO:0000256" key="2">
    <source>
        <dbReference type="ARBA" id="ARBA00022490"/>
    </source>
</evidence>
<evidence type="ECO:0000256" key="7">
    <source>
        <dbReference type="SAM" id="Phobius"/>
    </source>
</evidence>
<keyword evidence="7" id="KW-1133">Transmembrane helix</keyword>
<dbReference type="PANTHER" id="PTHR22904">
    <property type="entry name" value="TPR REPEAT CONTAINING PROTEIN"/>
    <property type="match status" value="1"/>
</dbReference>
<dbReference type="SUPFAM" id="SSF48452">
    <property type="entry name" value="TPR-like"/>
    <property type="match status" value="1"/>
</dbReference>
<evidence type="ECO:0000256" key="6">
    <source>
        <dbReference type="SAM" id="MobiDB-lite"/>
    </source>
</evidence>
<dbReference type="InterPro" id="IPR011990">
    <property type="entry name" value="TPR-like_helical_dom_sf"/>
</dbReference>
<evidence type="ECO:0000256" key="1">
    <source>
        <dbReference type="ARBA" id="ARBA00004496"/>
    </source>
</evidence>
<feature type="repeat" description="TPR" evidence="5">
    <location>
        <begin position="76"/>
        <end position="109"/>
    </location>
</feature>
<organism evidence="8">
    <name type="scientific">Amblyomma parvum</name>
    <name type="common">South American tick</name>
    <dbReference type="NCBI Taxonomy" id="251391"/>
    <lineage>
        <taxon>Eukaryota</taxon>
        <taxon>Metazoa</taxon>
        <taxon>Ecdysozoa</taxon>
        <taxon>Arthropoda</taxon>
        <taxon>Chelicerata</taxon>
        <taxon>Arachnida</taxon>
        <taxon>Acari</taxon>
        <taxon>Parasitiformes</taxon>
        <taxon>Ixodida</taxon>
        <taxon>Ixodoidea</taxon>
        <taxon>Ixodidae</taxon>
        <taxon>Amblyomminae</taxon>
        <taxon>Amblyomma</taxon>
    </lineage>
</organism>
<dbReference type="InterPro" id="IPR019734">
    <property type="entry name" value="TPR_rpt"/>
</dbReference>